<reference evidence="1 2" key="1">
    <citation type="submission" date="2016-11" db="EMBL/GenBank/DDBJ databases">
        <title>Trade-off between light-utilization and light-protection in marine flavobacteria.</title>
        <authorList>
            <person name="Kumagai Y."/>
        </authorList>
    </citation>
    <scope>NUCLEOTIDE SEQUENCE [LARGE SCALE GENOMIC DNA]</scope>
    <source>
        <strain evidence="1 2">NBRC 107125</strain>
    </source>
</reference>
<dbReference type="KEGG" id="osg:BST96_03990"/>
<dbReference type="OrthoDB" id="5738884at2"/>
<accession>A0A1X9N5G3</accession>
<dbReference type="RefSeq" id="WP_085757450.1">
    <property type="nucleotide sequence ID" value="NZ_CP019343.1"/>
</dbReference>
<dbReference type="AlphaFoldDB" id="A0A1X9N5G3"/>
<dbReference type="Proteomes" id="UP000193450">
    <property type="component" value="Chromosome"/>
</dbReference>
<proteinExistence type="predicted"/>
<evidence type="ECO:0000313" key="1">
    <source>
        <dbReference type="EMBL" id="ARN73340.1"/>
    </source>
</evidence>
<organism evidence="1 2">
    <name type="scientific">Oceanicoccus sagamiensis</name>
    <dbReference type="NCBI Taxonomy" id="716816"/>
    <lineage>
        <taxon>Bacteria</taxon>
        <taxon>Pseudomonadati</taxon>
        <taxon>Pseudomonadota</taxon>
        <taxon>Gammaproteobacteria</taxon>
        <taxon>Cellvibrionales</taxon>
        <taxon>Spongiibacteraceae</taxon>
        <taxon>Oceanicoccus</taxon>
    </lineage>
</organism>
<evidence type="ECO:0000313" key="2">
    <source>
        <dbReference type="Proteomes" id="UP000193450"/>
    </source>
</evidence>
<dbReference type="STRING" id="716816.BST96_03990"/>
<keyword evidence="2" id="KW-1185">Reference proteome</keyword>
<dbReference type="EMBL" id="CP019343">
    <property type="protein sequence ID" value="ARN73340.1"/>
    <property type="molecule type" value="Genomic_DNA"/>
</dbReference>
<name>A0A1X9N5G3_9GAMM</name>
<gene>
    <name evidence="1" type="ORF">BST96_03990</name>
</gene>
<sequence>MTFMNTKIDTERTPEVEEWIKEESAEQEVRYQKIYDEMAALKPSREQWYAEFFHRLKTRGFNADADTKVQIPEADIPVKPEGREDIVIWKYGEQSIEEVEGK</sequence>
<protein>
    <submittedName>
        <fullName evidence="1">Uncharacterized protein</fullName>
    </submittedName>
</protein>